<dbReference type="SMART" id="SM00034">
    <property type="entry name" value="CLECT"/>
    <property type="match status" value="1"/>
</dbReference>
<dbReference type="InterPro" id="IPR001304">
    <property type="entry name" value="C-type_lectin-like"/>
</dbReference>
<keyword evidence="1" id="KW-0677">Repeat</keyword>
<dbReference type="Pfam" id="PF25023">
    <property type="entry name" value="TEN_YD-shell"/>
    <property type="match status" value="2"/>
</dbReference>
<feature type="domain" description="C-type lectin" evidence="2">
    <location>
        <begin position="411"/>
        <end position="522"/>
    </location>
</feature>
<dbReference type="Gene3D" id="2.180.10.10">
    <property type="entry name" value="RHS repeat-associated core"/>
    <property type="match status" value="3"/>
</dbReference>
<evidence type="ECO:0000313" key="3">
    <source>
        <dbReference type="EMBL" id="EHJ09926.1"/>
    </source>
</evidence>
<dbReference type="NCBIfam" id="TIGR01643">
    <property type="entry name" value="YD_repeat_2x"/>
    <property type="match status" value="6"/>
</dbReference>
<name>G5JD09_CROWT</name>
<dbReference type="InterPro" id="IPR016187">
    <property type="entry name" value="CTDL_fold"/>
</dbReference>
<dbReference type="InterPro" id="IPR034007">
    <property type="entry name" value="CTLD_bac"/>
</dbReference>
<dbReference type="Pfam" id="PF05593">
    <property type="entry name" value="RHS_repeat"/>
    <property type="match status" value="1"/>
</dbReference>
<dbReference type="InterPro" id="IPR056823">
    <property type="entry name" value="TEN-like_YD-shell"/>
</dbReference>
<reference evidence="3 4" key="1">
    <citation type="journal article" date="2011" name="Front. Microbiol.">
        <title>Two Strains of Crocosphaera watsonii with Highly Conserved Genomes are Distinguished by Strain-Specific Features.</title>
        <authorList>
            <person name="Bench S.R."/>
            <person name="Ilikchyan I.N."/>
            <person name="Tripp H.J."/>
            <person name="Zehr J.P."/>
        </authorList>
    </citation>
    <scope>NUCLEOTIDE SEQUENCE [LARGE SCALE GENOMIC DNA]</scope>
    <source>
        <strain evidence="3 4">WH 0003</strain>
    </source>
</reference>
<evidence type="ECO:0000313" key="4">
    <source>
        <dbReference type="Proteomes" id="UP000003477"/>
    </source>
</evidence>
<dbReference type="PANTHER" id="PTHR32305">
    <property type="match status" value="1"/>
</dbReference>
<dbReference type="PANTHER" id="PTHR32305:SF15">
    <property type="entry name" value="PROTEIN RHSA-RELATED"/>
    <property type="match status" value="1"/>
</dbReference>
<dbReference type="EMBL" id="AESD01000817">
    <property type="protein sequence ID" value="EHJ09926.1"/>
    <property type="molecule type" value="Genomic_DNA"/>
</dbReference>
<dbReference type="CDD" id="cd03603">
    <property type="entry name" value="CLECT_VCBS"/>
    <property type="match status" value="1"/>
</dbReference>
<evidence type="ECO:0000259" key="2">
    <source>
        <dbReference type="PROSITE" id="PS50041"/>
    </source>
</evidence>
<gene>
    <name evidence="3" type="ORF">CWATWH0003_5308</name>
</gene>
<sequence length="1037" mass="117305">MTGGVGLSDLPSILPFWDDLETRSDEGAIAEIYTQTIREPDNRQFIVQWHQVEAYPYLSETGNITFQVILSEGTNSIQFNYLDVNFEQSTDEEHSAGKSATIGIWNNQNQFQQYSFNQASLQNGLSLIVTEQGITEATGTSIGRGFKSFTYDPTFNQLTSYTDELGHQTLYDIDPNNGNVLSITEVIGEVGGNDDLITQFTYTANGLVDTITDALGRITDNDYDTFGRLISMTYAVGTNDEATRQFEYDTVGNQTAIIDENGNRTEFEYDALNRLISITEADPDGEGSLTSPITSYTYDADGNLLTTTDPENSIITNEYDVLNRLIQTTDSLNQVTTFTYDSIGNLLSVVDPLGNETQNIYDERYRLIETIDPEGIITRFDYDLDNNLITVIENSVLETTNWIKWSSENGGNDQTYLITDNVMTWEEAETTAQELGGHLVAINSEAEQEFIENNILIGQYERLPLWIGINDVENEGEYVWTTGETLDFTNWNEEQPNDSGDYGTINWHHSRFDTNIKGTWNDVPLEGTVGFEGFTDGLYFGLIELEINDLSNKTTFEYDARNRLISETDPFNNTTTYEYDVVDNLIAQTDRSDRRIEYQYDDIDRLIQETWIDTEQVINYSYDKVSNLTSVVDQYSSLTYTYDNRDRLIAADNLNTPNTPHVTLNYTYDDVGNMLSVVDTINGVEAGTNNYNYDALNRLIELTQSGNNVNDKSVNFAYNALGQYTSMSRYSDLAGTQLVNQTNYNYDDLNRLTNIGHNNGTNDIAFYNYAYDASSRITQITDVDGVTDYTYDDRDQLIGAERSNDNLVDETYEYDANGNRISSSLHENGYETGTNNRLLSDGVYNYDYDNEGNLISKTEIATGNSQEFIWDYRNRLIAVIDKDNEGNELQRVEFVYDAFNRRISKTVDTTPSDEVAGVVTHFVYNADDVHLEFVDNDGITGENEPILSQRYLHGAGVDQVLAQEDGNGNVIWMLTDHLGTIRDLVDENGTLVNHLTYDSFGQVIAETDPSVETRYLFTGREFDEETGLYYYRALISD</sequence>
<evidence type="ECO:0000256" key="1">
    <source>
        <dbReference type="ARBA" id="ARBA00022737"/>
    </source>
</evidence>
<protein>
    <submittedName>
        <fullName evidence="3">Putative wall-associated protein</fullName>
    </submittedName>
</protein>
<comment type="caution">
    <text evidence="3">The sequence shown here is derived from an EMBL/GenBank/DDBJ whole genome shotgun (WGS) entry which is preliminary data.</text>
</comment>
<dbReference type="PATRIC" id="fig|423471.3.peg.4959"/>
<proteinExistence type="predicted"/>
<dbReference type="SUPFAM" id="SSF56436">
    <property type="entry name" value="C-type lectin-like"/>
    <property type="match status" value="1"/>
</dbReference>
<dbReference type="AlphaFoldDB" id="G5JD09"/>
<organism evidence="3 4">
    <name type="scientific">Crocosphaera watsonii WH 0003</name>
    <dbReference type="NCBI Taxonomy" id="423471"/>
    <lineage>
        <taxon>Bacteria</taxon>
        <taxon>Bacillati</taxon>
        <taxon>Cyanobacteriota</taxon>
        <taxon>Cyanophyceae</taxon>
        <taxon>Oscillatoriophycideae</taxon>
        <taxon>Chroococcales</taxon>
        <taxon>Aphanothecaceae</taxon>
        <taxon>Crocosphaera</taxon>
    </lineage>
</organism>
<accession>G5JD09</accession>
<dbReference type="InterPro" id="IPR050708">
    <property type="entry name" value="T6SS_VgrG/RHS"/>
</dbReference>
<dbReference type="PROSITE" id="PS50041">
    <property type="entry name" value="C_TYPE_LECTIN_2"/>
    <property type="match status" value="1"/>
</dbReference>
<dbReference type="Proteomes" id="UP000003477">
    <property type="component" value="Unassembled WGS sequence"/>
</dbReference>
<dbReference type="InterPro" id="IPR031325">
    <property type="entry name" value="RHS_repeat"/>
</dbReference>
<dbReference type="InterPro" id="IPR006530">
    <property type="entry name" value="YD"/>
</dbReference>
<dbReference type="Pfam" id="PF00059">
    <property type="entry name" value="Lectin_C"/>
    <property type="match status" value="1"/>
</dbReference>
<dbReference type="InterPro" id="IPR016186">
    <property type="entry name" value="C-type_lectin-like/link_sf"/>
</dbReference>
<dbReference type="Gene3D" id="3.10.100.10">
    <property type="entry name" value="Mannose-Binding Protein A, subunit A"/>
    <property type="match status" value="1"/>
</dbReference>